<feature type="region of interest" description="Disordered" evidence="1">
    <location>
        <begin position="390"/>
        <end position="417"/>
    </location>
</feature>
<evidence type="ECO:0000256" key="1">
    <source>
        <dbReference type="SAM" id="MobiDB-lite"/>
    </source>
</evidence>
<reference evidence="3 4" key="1">
    <citation type="submission" date="2020-04" db="EMBL/GenBank/DDBJ databases">
        <authorList>
            <person name="Alioto T."/>
            <person name="Alioto T."/>
            <person name="Gomez Garrido J."/>
        </authorList>
    </citation>
    <scope>NUCLEOTIDE SEQUENCE [LARGE SCALE GENOMIC DNA]</scope>
</reference>
<organism evidence="3 4">
    <name type="scientific">Cloeon dipterum</name>
    <dbReference type="NCBI Taxonomy" id="197152"/>
    <lineage>
        <taxon>Eukaryota</taxon>
        <taxon>Metazoa</taxon>
        <taxon>Ecdysozoa</taxon>
        <taxon>Arthropoda</taxon>
        <taxon>Hexapoda</taxon>
        <taxon>Insecta</taxon>
        <taxon>Pterygota</taxon>
        <taxon>Palaeoptera</taxon>
        <taxon>Ephemeroptera</taxon>
        <taxon>Pisciforma</taxon>
        <taxon>Baetidae</taxon>
        <taxon>Cloeon</taxon>
    </lineage>
</organism>
<feature type="compositionally biased region" description="Polar residues" evidence="1">
    <location>
        <begin position="508"/>
        <end position="526"/>
    </location>
</feature>
<feature type="compositionally biased region" description="Low complexity" evidence="1">
    <location>
        <begin position="341"/>
        <end position="350"/>
    </location>
</feature>
<feature type="compositionally biased region" description="Basic residues" evidence="1">
    <location>
        <begin position="531"/>
        <end position="542"/>
    </location>
</feature>
<dbReference type="AlphaFoldDB" id="A0A8S1CKU2"/>
<feature type="compositionally biased region" description="Low complexity" evidence="1">
    <location>
        <begin position="396"/>
        <end position="409"/>
    </location>
</feature>
<feature type="chain" id="PRO_5035811335" evidence="2">
    <location>
        <begin position="18"/>
        <end position="557"/>
    </location>
</feature>
<keyword evidence="4" id="KW-1185">Reference proteome</keyword>
<protein>
    <submittedName>
        <fullName evidence="3">Uncharacterized protein</fullName>
    </submittedName>
</protein>
<sequence length="557" mass="61158">MFSARLLVLLLVSAAFARRPESSKPPRAAAVSDASATRVHNSFDPAPYSALFQPENLDLTGFFGPQFVPKQQNHGVDIGALYAQYGSPHQHFSFNYPGKDQSQAAQPSRQQDFQRFKQSKLPQQVEASVPNKQQASEEVYYGSHYAQPPAYVQAQPQYAAVQQAYGPAIHEPVPNQQPIRGYAPGVAFQQQHQQQQAVQYHPHGHPGIGVQPQAQAQPQLQVQPTVAPHAVFQQSAYQQPNAMNFQQAYQQAYQQQQQDQPQLQVAGRPPTGKVNLQAVLQSQVLPQIKGAQGIQLLDLSEFFPPKEGQQPVYFHINPSEDYKTASLTPVQLNSFYQAVNQQQQQQQQQQPGALAKPSSAIPAAAVREPTLSPAEVAAYLQQQSAYAGQTFAPQTSSHHQSQPSSRPSSYTFSQLSSTPFKQQHADLSAYYSQQTSRPEETGAVYHGQPIQFTEQDVPRQHQVYYAAQPTDASAEEVQPSKAPSNEAQYFKASVAKAVKKVQKASQLAHLTSQSAGPSHIQSSPANSGKPPKVRQLVKKPHTHGPGYSFEIAGANKI</sequence>
<dbReference type="Proteomes" id="UP000494165">
    <property type="component" value="Unassembled WGS sequence"/>
</dbReference>
<accession>A0A8S1CKU2</accession>
<keyword evidence="2" id="KW-0732">Signal</keyword>
<comment type="caution">
    <text evidence="3">The sequence shown here is derived from an EMBL/GenBank/DDBJ whole genome shotgun (WGS) entry which is preliminary data.</text>
</comment>
<feature type="region of interest" description="Disordered" evidence="1">
    <location>
        <begin position="508"/>
        <end position="557"/>
    </location>
</feature>
<feature type="signal peptide" evidence="2">
    <location>
        <begin position="1"/>
        <end position="17"/>
    </location>
</feature>
<gene>
    <name evidence="3" type="ORF">CLODIP_2_CD12147</name>
</gene>
<proteinExistence type="predicted"/>
<feature type="region of interest" description="Disordered" evidence="1">
    <location>
        <begin position="341"/>
        <end position="360"/>
    </location>
</feature>
<dbReference type="EMBL" id="CADEPI010000050">
    <property type="protein sequence ID" value="CAB3370113.1"/>
    <property type="molecule type" value="Genomic_DNA"/>
</dbReference>
<evidence type="ECO:0000256" key="2">
    <source>
        <dbReference type="SAM" id="SignalP"/>
    </source>
</evidence>
<name>A0A8S1CKU2_9INSE</name>
<evidence type="ECO:0000313" key="3">
    <source>
        <dbReference type="EMBL" id="CAB3370113.1"/>
    </source>
</evidence>
<evidence type="ECO:0000313" key="4">
    <source>
        <dbReference type="Proteomes" id="UP000494165"/>
    </source>
</evidence>